<dbReference type="EMBL" id="KP688397">
    <property type="protein sequence ID" value="AJP18400.1"/>
    <property type="molecule type" value="Genomic_DNA"/>
</dbReference>
<feature type="domain" description="Thioredoxin" evidence="8">
    <location>
        <begin position="77"/>
        <end position="286"/>
    </location>
</feature>
<comment type="similarity">
    <text evidence="1">Belongs to the thioredoxin family. DsbA subfamily.</text>
</comment>
<evidence type="ECO:0000313" key="9">
    <source>
        <dbReference type="EMBL" id="AJP18400.1"/>
    </source>
</evidence>
<dbReference type="Pfam" id="PF13462">
    <property type="entry name" value="Thioredoxin_4"/>
    <property type="match status" value="1"/>
</dbReference>
<name>A0A0C5H1P2_VIBPH</name>
<sequence length="291" mass="32340">MSEQTTSQQQKSFSPMQKKLLAVGAAMTLILGASVATVGYQIYQTKELLIQERDSLQSKITQLESDYRFKSEERFNNAVQKALEHFVQQKREQDIQAKYAKYESAPEQVPDDKRIYGNLNARFTLVEFSDLECPFCKKFHDTPKEVVDASNGNINWQWKHLPLSFHNPAAEKEALAAECVAEQKGNRGFWVFLDEVFAKSQGNGGGVPNLAEVIESVGADASLVRECLASGRYDLKIAADVKQATENGISGTPATFIVDNQTGKTQLIRGAQPSQAIAAIIRKMMIESENN</sequence>
<evidence type="ECO:0000256" key="5">
    <source>
        <dbReference type="ARBA" id="ARBA00023284"/>
    </source>
</evidence>
<dbReference type="InterPro" id="IPR012336">
    <property type="entry name" value="Thioredoxin-like_fold"/>
</dbReference>
<evidence type="ECO:0000256" key="1">
    <source>
        <dbReference type="ARBA" id="ARBA00005791"/>
    </source>
</evidence>
<keyword evidence="7" id="KW-0812">Transmembrane</keyword>
<evidence type="ECO:0000256" key="7">
    <source>
        <dbReference type="SAM" id="Phobius"/>
    </source>
</evidence>
<reference evidence="9" key="1">
    <citation type="journal article" date="2015" name="Antimicrob. Agents Chemother.">
        <title>Complete nucleotide sequence of a conjugative plasmid carrying bla(PER-1).</title>
        <authorList>
            <person name="Li R."/>
            <person name="Wong M.H."/>
            <person name="Zhou Y."/>
            <person name="Chan E.W."/>
            <person name="Chen S."/>
        </authorList>
    </citation>
    <scope>NUCLEOTIDE SEQUENCE</scope>
    <source>
        <strain evidence="9">V36</strain>
        <plasmid evidence="9">pVPH1</plasmid>
    </source>
</reference>
<keyword evidence="7" id="KW-0472">Membrane</keyword>
<evidence type="ECO:0000256" key="4">
    <source>
        <dbReference type="ARBA" id="ARBA00023157"/>
    </source>
</evidence>
<geneLocation type="plasmid" evidence="9">
    <name>pVPH1</name>
</geneLocation>
<evidence type="ECO:0000256" key="6">
    <source>
        <dbReference type="SAM" id="Coils"/>
    </source>
</evidence>
<dbReference type="GO" id="GO:0016491">
    <property type="term" value="F:oxidoreductase activity"/>
    <property type="evidence" value="ECO:0007669"/>
    <property type="project" value="UniProtKB-KW"/>
</dbReference>
<dbReference type="PANTHER" id="PTHR13887">
    <property type="entry name" value="GLUTATHIONE S-TRANSFERASE KAPPA"/>
    <property type="match status" value="1"/>
</dbReference>
<organism evidence="9">
    <name type="scientific">Vibrio parahaemolyticus</name>
    <dbReference type="NCBI Taxonomy" id="670"/>
    <lineage>
        <taxon>Bacteria</taxon>
        <taxon>Pseudomonadati</taxon>
        <taxon>Pseudomonadota</taxon>
        <taxon>Gammaproteobacteria</taxon>
        <taxon>Vibrionales</taxon>
        <taxon>Vibrionaceae</taxon>
        <taxon>Vibrio</taxon>
    </lineage>
</organism>
<dbReference type="PROSITE" id="PS51352">
    <property type="entry name" value="THIOREDOXIN_2"/>
    <property type="match status" value="1"/>
</dbReference>
<keyword evidence="9" id="KW-0614">Plasmid</keyword>
<dbReference type="AlphaFoldDB" id="A0A0C5H1P2"/>
<dbReference type="PANTHER" id="PTHR13887:SF14">
    <property type="entry name" value="DISULFIDE BOND FORMATION PROTEIN D"/>
    <property type="match status" value="1"/>
</dbReference>
<keyword evidence="3" id="KW-0560">Oxidoreductase</keyword>
<keyword evidence="2" id="KW-0732">Signal</keyword>
<evidence type="ECO:0000256" key="3">
    <source>
        <dbReference type="ARBA" id="ARBA00023002"/>
    </source>
</evidence>
<keyword evidence="5" id="KW-0676">Redox-active center</keyword>
<dbReference type="InterPro" id="IPR036249">
    <property type="entry name" value="Thioredoxin-like_sf"/>
</dbReference>
<evidence type="ECO:0000256" key="2">
    <source>
        <dbReference type="ARBA" id="ARBA00022729"/>
    </source>
</evidence>
<feature type="transmembrane region" description="Helical" evidence="7">
    <location>
        <begin position="20"/>
        <end position="43"/>
    </location>
</feature>
<feature type="coiled-coil region" evidence="6">
    <location>
        <begin position="46"/>
        <end position="73"/>
    </location>
</feature>
<keyword evidence="6" id="KW-0175">Coiled coil</keyword>
<protein>
    <submittedName>
        <fullName evidence="9">Protein-disulfide isomerase</fullName>
    </submittedName>
</protein>
<keyword evidence="9" id="KW-0413">Isomerase</keyword>
<accession>A0A0C5H1P2</accession>
<dbReference type="InterPro" id="IPR013766">
    <property type="entry name" value="Thioredoxin_domain"/>
</dbReference>
<keyword evidence="4" id="KW-1015">Disulfide bond</keyword>
<keyword evidence="7" id="KW-1133">Transmembrane helix</keyword>
<dbReference type="SUPFAM" id="SSF52833">
    <property type="entry name" value="Thioredoxin-like"/>
    <property type="match status" value="1"/>
</dbReference>
<evidence type="ECO:0000259" key="8">
    <source>
        <dbReference type="PROSITE" id="PS51352"/>
    </source>
</evidence>
<dbReference type="Gene3D" id="3.40.30.10">
    <property type="entry name" value="Glutaredoxin"/>
    <property type="match status" value="1"/>
</dbReference>
<proteinExistence type="inferred from homology"/>
<dbReference type="RefSeq" id="WP_014386853.1">
    <property type="nucleotide sequence ID" value="NZ_CP035701.1"/>
</dbReference>
<gene>
    <name evidence="9" type="ORF">pVPH1_0227</name>
</gene>
<dbReference type="GO" id="GO:0016853">
    <property type="term" value="F:isomerase activity"/>
    <property type="evidence" value="ECO:0007669"/>
    <property type="project" value="UniProtKB-KW"/>
</dbReference>